<dbReference type="RefSeq" id="WP_269608688.1">
    <property type="nucleotide sequence ID" value="NZ_JAPWIJ010000021.1"/>
</dbReference>
<dbReference type="NCBIfam" id="TIGR01484">
    <property type="entry name" value="HAD-SF-IIB"/>
    <property type="match status" value="1"/>
</dbReference>
<keyword evidence="2" id="KW-1185">Reference proteome</keyword>
<dbReference type="Pfam" id="PF08282">
    <property type="entry name" value="Hydrolase_3"/>
    <property type="match status" value="1"/>
</dbReference>
<name>A0ABT4MMM5_9NOCA</name>
<dbReference type="GO" id="GO:0016787">
    <property type="term" value="F:hydrolase activity"/>
    <property type="evidence" value="ECO:0007669"/>
    <property type="project" value="UniProtKB-KW"/>
</dbReference>
<dbReference type="Gene3D" id="3.30.1240.10">
    <property type="match status" value="1"/>
</dbReference>
<dbReference type="InterPro" id="IPR036412">
    <property type="entry name" value="HAD-like_sf"/>
</dbReference>
<gene>
    <name evidence="1" type="ORF">O4220_27340</name>
</gene>
<dbReference type="Proteomes" id="UP001081071">
    <property type="component" value="Unassembled WGS sequence"/>
</dbReference>
<reference evidence="1" key="1">
    <citation type="submission" date="2022-12" db="EMBL/GenBank/DDBJ databases">
        <authorList>
            <person name="Krivoruchko A.V."/>
            <person name="Elkin A."/>
        </authorList>
    </citation>
    <scope>NUCLEOTIDE SEQUENCE</scope>
    <source>
        <strain evidence="1">IEGM 1391</strain>
    </source>
</reference>
<organism evidence="1 2">
    <name type="scientific">Rhodococcus ruber</name>
    <dbReference type="NCBI Taxonomy" id="1830"/>
    <lineage>
        <taxon>Bacteria</taxon>
        <taxon>Bacillati</taxon>
        <taxon>Actinomycetota</taxon>
        <taxon>Actinomycetes</taxon>
        <taxon>Mycobacteriales</taxon>
        <taxon>Nocardiaceae</taxon>
        <taxon>Rhodococcus</taxon>
    </lineage>
</organism>
<sequence length="279" mass="28900">MKRAEDVVVVATDLDGTLLRSDRTISARTADAMAGADAAGIRVVWASARARHSIDELAASCGFRGTAIGANGAVVLDLADGTPNIVGTRSVPAETVASVKSAVRSLVPGVAFATVGATRFVAEAGYAELCMFADHHRQPHEMELSDHGLSVEIEPTVKIVARHRDTTSEALYELVAAAGLDGVELTHSGAPYIEMSAAGVSKASALKELCEQWGISANSVAAVGDARNDLPMLAWAGTALCPSNAAAPVLAVADRVLGCNDDDAVARYLEELTAHRADL</sequence>
<dbReference type="Gene3D" id="3.40.50.1000">
    <property type="entry name" value="HAD superfamily/HAD-like"/>
    <property type="match status" value="1"/>
</dbReference>
<dbReference type="InterPro" id="IPR006379">
    <property type="entry name" value="HAD-SF_hydro_IIB"/>
</dbReference>
<keyword evidence="1" id="KW-0378">Hydrolase</keyword>
<comment type="caution">
    <text evidence="1">The sequence shown here is derived from an EMBL/GenBank/DDBJ whole genome shotgun (WGS) entry which is preliminary data.</text>
</comment>
<proteinExistence type="predicted"/>
<dbReference type="SUPFAM" id="SSF56784">
    <property type="entry name" value="HAD-like"/>
    <property type="match status" value="1"/>
</dbReference>
<protein>
    <submittedName>
        <fullName evidence="1">HAD-IIB family hydrolase</fullName>
    </submittedName>
</protein>
<dbReference type="PANTHER" id="PTHR10000:SF8">
    <property type="entry name" value="HAD SUPERFAMILY HYDROLASE-LIKE, TYPE 3"/>
    <property type="match status" value="1"/>
</dbReference>
<dbReference type="InterPro" id="IPR023214">
    <property type="entry name" value="HAD_sf"/>
</dbReference>
<dbReference type="EMBL" id="JAPWIJ010000021">
    <property type="protein sequence ID" value="MCZ4522252.1"/>
    <property type="molecule type" value="Genomic_DNA"/>
</dbReference>
<evidence type="ECO:0000313" key="1">
    <source>
        <dbReference type="EMBL" id="MCZ4522252.1"/>
    </source>
</evidence>
<dbReference type="PANTHER" id="PTHR10000">
    <property type="entry name" value="PHOSPHOSERINE PHOSPHATASE"/>
    <property type="match status" value="1"/>
</dbReference>
<accession>A0ABT4MMM5</accession>
<evidence type="ECO:0000313" key="2">
    <source>
        <dbReference type="Proteomes" id="UP001081071"/>
    </source>
</evidence>